<evidence type="ECO:0000313" key="3">
    <source>
        <dbReference type="EMBL" id="CAE2332516.1"/>
    </source>
</evidence>
<evidence type="ECO:0000256" key="1">
    <source>
        <dbReference type="SAM" id="Coils"/>
    </source>
</evidence>
<proteinExistence type="predicted"/>
<feature type="compositionally biased region" description="Polar residues" evidence="2">
    <location>
        <begin position="116"/>
        <end position="126"/>
    </location>
</feature>
<organism evidence="3">
    <name type="scientific">Paramoeba aestuarina</name>
    <dbReference type="NCBI Taxonomy" id="180227"/>
    <lineage>
        <taxon>Eukaryota</taxon>
        <taxon>Amoebozoa</taxon>
        <taxon>Discosea</taxon>
        <taxon>Flabellinia</taxon>
        <taxon>Dactylopodida</taxon>
        <taxon>Paramoebidae</taxon>
        <taxon>Paramoeba</taxon>
    </lineage>
</organism>
<accession>A0A7S4UBC6</accession>
<feature type="region of interest" description="Disordered" evidence="2">
    <location>
        <begin position="163"/>
        <end position="210"/>
    </location>
</feature>
<gene>
    <name evidence="3" type="ORF">NAES01612_LOCUS22753</name>
</gene>
<protein>
    <submittedName>
        <fullName evidence="3">Uncharacterized protein</fullName>
    </submittedName>
</protein>
<feature type="region of interest" description="Disordered" evidence="2">
    <location>
        <begin position="92"/>
        <end position="139"/>
    </location>
</feature>
<dbReference type="AlphaFoldDB" id="A0A7S4UBC6"/>
<feature type="coiled-coil region" evidence="1">
    <location>
        <begin position="5"/>
        <end position="71"/>
    </location>
</feature>
<reference evidence="3" key="1">
    <citation type="submission" date="2021-01" db="EMBL/GenBank/DDBJ databases">
        <authorList>
            <person name="Corre E."/>
            <person name="Pelletier E."/>
            <person name="Niang G."/>
            <person name="Scheremetjew M."/>
            <person name="Finn R."/>
            <person name="Kale V."/>
            <person name="Holt S."/>
            <person name="Cochrane G."/>
            <person name="Meng A."/>
            <person name="Brown T."/>
            <person name="Cohen L."/>
        </authorList>
    </citation>
    <scope>NUCLEOTIDE SEQUENCE</scope>
    <source>
        <strain evidence="3">SoJaBio B1-5/56/2</strain>
    </source>
</reference>
<feature type="compositionally biased region" description="Low complexity" evidence="2">
    <location>
        <begin position="180"/>
        <end position="204"/>
    </location>
</feature>
<keyword evidence="1" id="KW-0175">Coiled coil</keyword>
<sequence>MLQENSDLKIENEALKKAKAQARSLKKKVGDQMITDKRQLEINFRRIEKDYDACREELKKQNKLRLAAEKKIYLLDTERVKLITAIQKGGYTVEEGDSGGLKPGYSEPPKEMRIPQPSTADLSQDNPHLPKKKSAPSLIQSQQSNVMSDLDGLEQEFEKTIDFQKQPSTIPKAHSDPRSQHQSSQSFQSFPQNSFPASSPSSSPSPFPKMGHFEQTLSAFKKRYLGQDKEFWVEDFPDTSISSLKLYMGQKVKQICELLQMCTTPAWKVEYAQRSKEMAFGLAGIYDAVGIILSKCPNLAADISLYNHVLEATLSSTDPAIRCLEHAFRGNDISASQLKAYLIEVLKTLREIN</sequence>
<evidence type="ECO:0000256" key="2">
    <source>
        <dbReference type="SAM" id="MobiDB-lite"/>
    </source>
</evidence>
<name>A0A7S4UBC6_9EUKA</name>
<dbReference type="EMBL" id="HBKR01034785">
    <property type="protein sequence ID" value="CAE2332516.1"/>
    <property type="molecule type" value="Transcribed_RNA"/>
</dbReference>